<protein>
    <recommendedName>
        <fullName evidence="4">CCHC-type domain-containing protein</fullName>
    </recommendedName>
</protein>
<feature type="region of interest" description="Disordered" evidence="1">
    <location>
        <begin position="170"/>
        <end position="201"/>
    </location>
</feature>
<sequence length="201" mass="23136">MQQSLRCCTTKPTRSERRAREEDLVRRFLDGLLDEDTRFEVEYHKEPATIYEAVYNVVTLVQTRGGTEGEKGYRRSTRRTTESEKPYSGDQVAPKKPSTYSGAKKWPKGPKQDMSYDSGENLQQILKRLDNLEGRTMKIIGEKRSRKDVECYRCHGKRHFARECLSGEKKGEVEHTEPKFGEHNLPLNEKGPALVAKGRSQ</sequence>
<evidence type="ECO:0000256" key="1">
    <source>
        <dbReference type="SAM" id="MobiDB-lite"/>
    </source>
</evidence>
<dbReference type="EMBL" id="JAIWYP010000015">
    <property type="protein sequence ID" value="KAH3699440.1"/>
    <property type="molecule type" value="Genomic_DNA"/>
</dbReference>
<accession>A0A9D3YID4</accession>
<proteinExistence type="predicted"/>
<dbReference type="Gene3D" id="4.10.60.10">
    <property type="entry name" value="Zinc finger, CCHC-type"/>
    <property type="match status" value="1"/>
</dbReference>
<feature type="compositionally biased region" description="Basic and acidic residues" evidence="1">
    <location>
        <begin position="67"/>
        <end position="87"/>
    </location>
</feature>
<evidence type="ECO:0000313" key="2">
    <source>
        <dbReference type="EMBL" id="KAH3699440.1"/>
    </source>
</evidence>
<feature type="compositionally biased region" description="Basic and acidic residues" evidence="1">
    <location>
        <begin position="170"/>
        <end position="182"/>
    </location>
</feature>
<keyword evidence="3" id="KW-1185">Reference proteome</keyword>
<dbReference type="AlphaFoldDB" id="A0A9D3YID4"/>
<reference evidence="2" key="1">
    <citation type="journal article" date="2019" name="bioRxiv">
        <title>The Genome of the Zebra Mussel, Dreissena polymorpha: A Resource for Invasive Species Research.</title>
        <authorList>
            <person name="McCartney M.A."/>
            <person name="Auch B."/>
            <person name="Kono T."/>
            <person name="Mallez S."/>
            <person name="Zhang Y."/>
            <person name="Obille A."/>
            <person name="Becker A."/>
            <person name="Abrahante J.E."/>
            <person name="Garbe J."/>
            <person name="Badalamenti J.P."/>
            <person name="Herman A."/>
            <person name="Mangelson H."/>
            <person name="Liachko I."/>
            <person name="Sullivan S."/>
            <person name="Sone E.D."/>
            <person name="Koren S."/>
            <person name="Silverstein K.A.T."/>
            <person name="Beckman K.B."/>
            <person name="Gohl D.M."/>
        </authorList>
    </citation>
    <scope>NUCLEOTIDE SEQUENCE</scope>
    <source>
        <strain evidence="2">Duluth1</strain>
        <tissue evidence="2">Whole animal</tissue>
    </source>
</reference>
<feature type="region of interest" description="Disordered" evidence="1">
    <location>
        <begin position="66"/>
        <end position="117"/>
    </location>
</feature>
<feature type="compositionally biased region" description="Polar residues" evidence="1">
    <location>
        <begin position="1"/>
        <end position="12"/>
    </location>
</feature>
<evidence type="ECO:0000313" key="3">
    <source>
        <dbReference type="Proteomes" id="UP000828390"/>
    </source>
</evidence>
<comment type="caution">
    <text evidence="2">The sequence shown here is derived from an EMBL/GenBank/DDBJ whole genome shotgun (WGS) entry which is preliminary data.</text>
</comment>
<organism evidence="2 3">
    <name type="scientific">Dreissena polymorpha</name>
    <name type="common">Zebra mussel</name>
    <name type="synonym">Mytilus polymorpha</name>
    <dbReference type="NCBI Taxonomy" id="45954"/>
    <lineage>
        <taxon>Eukaryota</taxon>
        <taxon>Metazoa</taxon>
        <taxon>Spiralia</taxon>
        <taxon>Lophotrochozoa</taxon>
        <taxon>Mollusca</taxon>
        <taxon>Bivalvia</taxon>
        <taxon>Autobranchia</taxon>
        <taxon>Heteroconchia</taxon>
        <taxon>Euheterodonta</taxon>
        <taxon>Imparidentia</taxon>
        <taxon>Neoheterodontei</taxon>
        <taxon>Myida</taxon>
        <taxon>Dreissenoidea</taxon>
        <taxon>Dreissenidae</taxon>
        <taxon>Dreissena</taxon>
    </lineage>
</organism>
<name>A0A9D3YID4_DREPO</name>
<evidence type="ECO:0008006" key="4">
    <source>
        <dbReference type="Google" id="ProtNLM"/>
    </source>
</evidence>
<dbReference type="Proteomes" id="UP000828390">
    <property type="component" value="Unassembled WGS sequence"/>
</dbReference>
<gene>
    <name evidence="2" type="ORF">DPMN_074395</name>
</gene>
<reference evidence="2" key="2">
    <citation type="submission" date="2020-11" db="EMBL/GenBank/DDBJ databases">
        <authorList>
            <person name="McCartney M.A."/>
            <person name="Auch B."/>
            <person name="Kono T."/>
            <person name="Mallez S."/>
            <person name="Becker A."/>
            <person name="Gohl D.M."/>
            <person name="Silverstein K.A.T."/>
            <person name="Koren S."/>
            <person name="Bechman K.B."/>
            <person name="Herman A."/>
            <person name="Abrahante J.E."/>
            <person name="Garbe J."/>
        </authorList>
    </citation>
    <scope>NUCLEOTIDE SEQUENCE</scope>
    <source>
        <strain evidence="2">Duluth1</strain>
        <tissue evidence="2">Whole animal</tissue>
    </source>
</reference>
<feature type="region of interest" description="Disordered" evidence="1">
    <location>
        <begin position="1"/>
        <end position="20"/>
    </location>
</feature>